<dbReference type="InterPro" id="IPR040442">
    <property type="entry name" value="Pyrv_kinase-like_dom_sf"/>
</dbReference>
<dbReference type="Gene3D" id="3.20.20.60">
    <property type="entry name" value="Phosphoenolpyruvate-binding domains"/>
    <property type="match status" value="1"/>
</dbReference>
<feature type="domain" description="Pyruvate kinase C-terminal" evidence="15">
    <location>
        <begin position="348"/>
        <end position="451"/>
    </location>
</feature>
<evidence type="ECO:0000313" key="17">
    <source>
        <dbReference type="Proteomes" id="UP000275321"/>
    </source>
</evidence>
<organism evidence="16 17">
    <name type="scientific">Enterobacter cloacae</name>
    <dbReference type="NCBI Taxonomy" id="550"/>
    <lineage>
        <taxon>Bacteria</taxon>
        <taxon>Pseudomonadati</taxon>
        <taxon>Pseudomonadota</taxon>
        <taxon>Gammaproteobacteria</taxon>
        <taxon>Enterobacterales</taxon>
        <taxon>Enterobacteriaceae</taxon>
        <taxon>Enterobacter</taxon>
        <taxon>Enterobacter cloacae complex</taxon>
    </lineage>
</organism>
<dbReference type="Gene3D" id="2.40.33.10">
    <property type="entry name" value="PK beta-barrel domain-like"/>
    <property type="match status" value="1"/>
</dbReference>
<feature type="domain" description="Pyruvate kinase barrel" evidence="14">
    <location>
        <begin position="4"/>
        <end position="315"/>
    </location>
</feature>
<comment type="similarity">
    <text evidence="2 13">Belongs to the pyruvate kinase family.</text>
</comment>
<evidence type="ECO:0000256" key="11">
    <source>
        <dbReference type="ARBA" id="ARBA00023317"/>
    </source>
</evidence>
<evidence type="ECO:0000256" key="6">
    <source>
        <dbReference type="ARBA" id="ARBA00022741"/>
    </source>
</evidence>
<evidence type="ECO:0000256" key="10">
    <source>
        <dbReference type="ARBA" id="ARBA00023152"/>
    </source>
</evidence>
<gene>
    <name evidence="16" type="primary">pyk</name>
    <name evidence="16" type="ORF">EGK68_02250</name>
</gene>
<evidence type="ECO:0000256" key="5">
    <source>
        <dbReference type="ARBA" id="ARBA00022723"/>
    </source>
</evidence>
<evidence type="ECO:0000256" key="8">
    <source>
        <dbReference type="ARBA" id="ARBA00022840"/>
    </source>
</evidence>
<dbReference type="AlphaFoldDB" id="A0A3R9AU40"/>
<keyword evidence="6" id="KW-0547">Nucleotide-binding</keyword>
<evidence type="ECO:0000256" key="3">
    <source>
        <dbReference type="ARBA" id="ARBA00012142"/>
    </source>
</evidence>
<evidence type="ECO:0000256" key="7">
    <source>
        <dbReference type="ARBA" id="ARBA00022777"/>
    </source>
</evidence>
<name>A0A3R9AU40_ENTCL</name>
<keyword evidence="4 13" id="KW-0808">Transferase</keyword>
<dbReference type="Gene3D" id="3.40.1380.20">
    <property type="entry name" value="Pyruvate kinase, C-terminal domain"/>
    <property type="match status" value="1"/>
</dbReference>
<dbReference type="Pfam" id="PF00224">
    <property type="entry name" value="PK"/>
    <property type="match status" value="1"/>
</dbReference>
<dbReference type="InterPro" id="IPR036918">
    <property type="entry name" value="Pyrv_Knase_C_sf"/>
</dbReference>
<dbReference type="InterPro" id="IPR015806">
    <property type="entry name" value="Pyrv_Knase_insert_dom_sf"/>
</dbReference>
<protein>
    <recommendedName>
        <fullName evidence="3 12">Pyruvate kinase</fullName>
        <ecNumber evidence="3 12">2.7.1.40</ecNumber>
    </recommendedName>
</protein>
<dbReference type="Pfam" id="PF02887">
    <property type="entry name" value="PK_C"/>
    <property type="match status" value="1"/>
</dbReference>
<dbReference type="GO" id="GO:0004743">
    <property type="term" value="F:pyruvate kinase activity"/>
    <property type="evidence" value="ECO:0007669"/>
    <property type="project" value="UniProtKB-UniRule"/>
</dbReference>
<keyword evidence="7 13" id="KW-0418">Kinase</keyword>
<evidence type="ECO:0000256" key="12">
    <source>
        <dbReference type="NCBIfam" id="TIGR01064"/>
    </source>
</evidence>
<evidence type="ECO:0000256" key="2">
    <source>
        <dbReference type="ARBA" id="ARBA00008663"/>
    </source>
</evidence>
<evidence type="ECO:0000259" key="14">
    <source>
        <dbReference type="Pfam" id="PF00224"/>
    </source>
</evidence>
<dbReference type="InterPro" id="IPR015793">
    <property type="entry name" value="Pyrv_Knase_brl"/>
</dbReference>
<proteinExistence type="inferred from homology"/>
<dbReference type="EMBL" id="RHWT01000001">
    <property type="protein sequence ID" value="RSB34288.1"/>
    <property type="molecule type" value="Genomic_DNA"/>
</dbReference>
<dbReference type="SUPFAM" id="SSF51621">
    <property type="entry name" value="Phosphoenolpyruvate/pyruvate domain"/>
    <property type="match status" value="1"/>
</dbReference>
<comment type="pathway">
    <text evidence="1 13">Carbohydrate degradation; glycolysis; pyruvate from D-glyceraldehyde 3-phosphate: step 5/5.</text>
</comment>
<keyword evidence="9 13" id="KW-0460">Magnesium</keyword>
<dbReference type="PANTHER" id="PTHR11817">
    <property type="entry name" value="PYRUVATE KINASE"/>
    <property type="match status" value="1"/>
</dbReference>
<keyword evidence="8" id="KW-0067">ATP-binding</keyword>
<comment type="caution">
    <text evidence="16">The sequence shown here is derived from an EMBL/GenBank/DDBJ whole genome shotgun (WGS) entry which is preliminary data.</text>
</comment>
<dbReference type="GO" id="GO:0005524">
    <property type="term" value="F:ATP binding"/>
    <property type="evidence" value="ECO:0007669"/>
    <property type="project" value="UniProtKB-KW"/>
</dbReference>
<evidence type="ECO:0000256" key="1">
    <source>
        <dbReference type="ARBA" id="ARBA00004997"/>
    </source>
</evidence>
<dbReference type="SUPFAM" id="SSF50800">
    <property type="entry name" value="PK beta-barrel domain-like"/>
    <property type="match status" value="1"/>
</dbReference>
<dbReference type="PRINTS" id="PR01050">
    <property type="entry name" value="PYRUVTKNASE"/>
</dbReference>
<evidence type="ECO:0000256" key="9">
    <source>
        <dbReference type="ARBA" id="ARBA00022842"/>
    </source>
</evidence>
<dbReference type="Proteomes" id="UP000275321">
    <property type="component" value="Unassembled WGS sequence"/>
</dbReference>
<dbReference type="GO" id="GO:0016301">
    <property type="term" value="F:kinase activity"/>
    <property type="evidence" value="ECO:0007669"/>
    <property type="project" value="UniProtKB-KW"/>
</dbReference>
<dbReference type="GO" id="GO:0030955">
    <property type="term" value="F:potassium ion binding"/>
    <property type="evidence" value="ECO:0007669"/>
    <property type="project" value="UniProtKB-UniRule"/>
</dbReference>
<sequence length="475" mass="51444">MTGSRVIATIGPASNNTDTLLKLRKAGMSVARLNGSHNTPEWHAETVKLLRNTVPDVPVLLDIPGRKIRTLQLTHEPSFNSGDTVILTTDSSHDGTEKVPVGFDRLHEKLSVGDGVFADDGTLSFVVEKIEGRDIYLRANMDGKLRSRKGINVPGIDLGQSLVTDKDRAMIEFAKSIGVDYIGISFVESRAHIEAIRELIAAPVPRIVAKVENRGGITHLAEIVDSADVIMIDRGDLAVETSIDHVALYQKKILSEAARAGKPTIVATEMLHSMIENPLPTKAEVSDITNAILDGASAVMLSGETAVGRYPVEAVDRISRIATLAATGRHSPYHSGREPTDNDLRHTIRALAKALPLTRLVVLSRTGYAVRIAAMSDAGLPVLAVGTHPELTRSWNLLPNVTSVYINNEDEISGSGEDHLLKKLTHGGYLGHDDYVVIISAQQDSKSLNGNIIHTLNVNAWLQHNSKKFNEVEVA</sequence>
<dbReference type="SUPFAM" id="SSF52935">
    <property type="entry name" value="PK C-terminal domain-like"/>
    <property type="match status" value="1"/>
</dbReference>
<dbReference type="NCBIfam" id="TIGR01064">
    <property type="entry name" value="pyruv_kin"/>
    <property type="match status" value="1"/>
</dbReference>
<evidence type="ECO:0000259" key="15">
    <source>
        <dbReference type="Pfam" id="PF02887"/>
    </source>
</evidence>
<keyword evidence="10 13" id="KW-0324">Glycolysis</keyword>
<reference evidence="16 17" key="1">
    <citation type="submission" date="2018-10" db="EMBL/GenBank/DDBJ databases">
        <title>Transmission dynamics of multidrug resistant bacteria on intensive care unit surfaces.</title>
        <authorList>
            <person name="D'Souza A.W."/>
            <person name="Potter R.F."/>
            <person name="Wallace M."/>
            <person name="Shupe A."/>
            <person name="Patel S."/>
            <person name="Sun S."/>
            <person name="Gul D."/>
            <person name="Kwon J.H."/>
            <person name="Andleeb S."/>
            <person name="Burnham C.-A.D."/>
            <person name="Dantas G."/>
        </authorList>
    </citation>
    <scope>NUCLEOTIDE SEQUENCE [LARGE SCALE GENOMIC DNA]</scope>
    <source>
        <strain evidence="16 17">EC_073</strain>
    </source>
</reference>
<keyword evidence="5" id="KW-0479">Metal-binding</keyword>
<evidence type="ECO:0000256" key="4">
    <source>
        <dbReference type="ARBA" id="ARBA00022679"/>
    </source>
</evidence>
<dbReference type="InterPro" id="IPR015813">
    <property type="entry name" value="Pyrv/PenolPyrv_kinase-like_dom"/>
</dbReference>
<evidence type="ECO:0000256" key="13">
    <source>
        <dbReference type="RuleBase" id="RU000504"/>
    </source>
</evidence>
<evidence type="ECO:0000313" key="16">
    <source>
        <dbReference type="EMBL" id="RSB34288.1"/>
    </source>
</evidence>
<dbReference type="InterPro" id="IPR011037">
    <property type="entry name" value="Pyrv_Knase-like_insert_dom_sf"/>
</dbReference>
<dbReference type="UniPathway" id="UPA00109">
    <property type="reaction ID" value="UER00188"/>
</dbReference>
<keyword evidence="11 16" id="KW-0670">Pyruvate</keyword>
<dbReference type="GO" id="GO:0000287">
    <property type="term" value="F:magnesium ion binding"/>
    <property type="evidence" value="ECO:0007669"/>
    <property type="project" value="UniProtKB-UniRule"/>
</dbReference>
<comment type="catalytic activity">
    <reaction evidence="13">
        <text>pyruvate + ATP = phosphoenolpyruvate + ADP + H(+)</text>
        <dbReference type="Rhea" id="RHEA:18157"/>
        <dbReference type="ChEBI" id="CHEBI:15361"/>
        <dbReference type="ChEBI" id="CHEBI:15378"/>
        <dbReference type="ChEBI" id="CHEBI:30616"/>
        <dbReference type="ChEBI" id="CHEBI:58702"/>
        <dbReference type="ChEBI" id="CHEBI:456216"/>
        <dbReference type="EC" id="2.7.1.40"/>
    </reaction>
</comment>
<dbReference type="RefSeq" id="WP_125364620.1">
    <property type="nucleotide sequence ID" value="NZ_RHWT01000001.1"/>
</dbReference>
<dbReference type="InterPro" id="IPR015795">
    <property type="entry name" value="Pyrv_Knase_C"/>
</dbReference>
<dbReference type="InterPro" id="IPR001697">
    <property type="entry name" value="Pyr_Knase"/>
</dbReference>
<accession>A0A3R9AU40</accession>
<dbReference type="EC" id="2.7.1.40" evidence="3 12"/>